<reference evidence="10" key="1">
    <citation type="submission" date="2021-01" db="EMBL/GenBank/DDBJ databases">
        <title>Adiantum capillus-veneris genome.</title>
        <authorList>
            <person name="Fang Y."/>
            <person name="Liao Q."/>
        </authorList>
    </citation>
    <scope>NUCLEOTIDE SEQUENCE</scope>
    <source>
        <strain evidence="10">H3</strain>
        <tissue evidence="10">Leaf</tissue>
    </source>
</reference>
<dbReference type="Gene3D" id="1.20.120.790">
    <property type="entry name" value="Heat shock protein 90, C-terminal domain"/>
    <property type="match status" value="1"/>
</dbReference>
<feature type="region of interest" description="Disordered" evidence="8">
    <location>
        <begin position="757"/>
        <end position="796"/>
    </location>
</feature>
<evidence type="ECO:0000256" key="6">
    <source>
        <dbReference type="ARBA" id="ARBA00023186"/>
    </source>
</evidence>
<dbReference type="EMBL" id="JABFUD020000008">
    <property type="protein sequence ID" value="KAI5076688.1"/>
    <property type="molecule type" value="Genomic_DNA"/>
</dbReference>
<evidence type="ECO:0000256" key="5">
    <source>
        <dbReference type="ARBA" id="ARBA00023016"/>
    </source>
</evidence>
<dbReference type="CDD" id="cd16927">
    <property type="entry name" value="HATPase_Hsp90-like"/>
    <property type="match status" value="1"/>
</dbReference>
<keyword evidence="4" id="KW-0809">Transit peptide</keyword>
<dbReference type="GO" id="GO:0051082">
    <property type="term" value="F:unfolded protein binding"/>
    <property type="evidence" value="ECO:0007669"/>
    <property type="project" value="InterPro"/>
</dbReference>
<dbReference type="InterPro" id="IPR019805">
    <property type="entry name" value="Heat_shock_protein_90_CS"/>
</dbReference>
<keyword evidence="2 7" id="KW-0547">Nucleotide-binding</keyword>
<dbReference type="SUPFAM" id="SSF55874">
    <property type="entry name" value="ATPase domain of HSP90 chaperone/DNA topoisomerase II/histidine kinase"/>
    <property type="match status" value="1"/>
</dbReference>
<feature type="compositionally biased region" description="Low complexity" evidence="8">
    <location>
        <begin position="777"/>
        <end position="796"/>
    </location>
</feature>
<feature type="binding site" evidence="7">
    <location>
        <position position="127"/>
    </location>
    <ligand>
        <name>ATP</name>
        <dbReference type="ChEBI" id="CHEBI:30616"/>
    </ligand>
</feature>
<dbReference type="InterPro" id="IPR020568">
    <property type="entry name" value="Ribosomal_Su5_D2-typ_SF"/>
</dbReference>
<dbReference type="Gene3D" id="3.30.230.80">
    <property type="match status" value="1"/>
</dbReference>
<dbReference type="InterPro" id="IPR036890">
    <property type="entry name" value="HATPase_C_sf"/>
</dbReference>
<evidence type="ECO:0000256" key="7">
    <source>
        <dbReference type="PIRSR" id="PIRSR002583-1"/>
    </source>
</evidence>
<dbReference type="Proteomes" id="UP000886520">
    <property type="component" value="Chromosome 8"/>
</dbReference>
<dbReference type="Gene3D" id="3.40.50.11260">
    <property type="match status" value="1"/>
</dbReference>
<dbReference type="AlphaFoldDB" id="A0A9D4ZIB8"/>
<dbReference type="InterPro" id="IPR001404">
    <property type="entry name" value="Hsp90_fam"/>
</dbReference>
<keyword evidence="5" id="KW-0346">Stress response</keyword>
<comment type="similarity">
    <text evidence="1">Belongs to the heat shock protein 90 family.</text>
</comment>
<protein>
    <recommendedName>
        <fullName evidence="9">Histidine kinase/HSP90-like ATPase domain-containing protein</fullName>
    </recommendedName>
</protein>
<dbReference type="HAMAP" id="MF_00505">
    <property type="entry name" value="HSP90"/>
    <property type="match status" value="1"/>
</dbReference>
<evidence type="ECO:0000256" key="2">
    <source>
        <dbReference type="ARBA" id="ARBA00022741"/>
    </source>
</evidence>
<dbReference type="Gene3D" id="3.30.565.10">
    <property type="entry name" value="Histidine kinase-like ATPase, C-terminal domain"/>
    <property type="match status" value="1"/>
</dbReference>
<dbReference type="FunFam" id="3.30.230.80:FF:000005">
    <property type="entry name" value="heat shock protein 90-5, chloroplastic"/>
    <property type="match status" value="1"/>
</dbReference>
<dbReference type="FunFam" id="1.20.120.790:FF:000001">
    <property type="entry name" value="Heat shock protein 90 alpha"/>
    <property type="match status" value="1"/>
</dbReference>
<dbReference type="GO" id="GO:0005737">
    <property type="term" value="C:cytoplasm"/>
    <property type="evidence" value="ECO:0007669"/>
    <property type="project" value="UniProtKB-ARBA"/>
</dbReference>
<dbReference type="GO" id="GO:0016887">
    <property type="term" value="F:ATP hydrolysis activity"/>
    <property type="evidence" value="ECO:0007669"/>
    <property type="project" value="InterPro"/>
</dbReference>
<dbReference type="Pfam" id="PF00183">
    <property type="entry name" value="HSP90"/>
    <property type="match status" value="1"/>
</dbReference>
<dbReference type="PIRSF" id="PIRSF002583">
    <property type="entry name" value="Hsp90"/>
    <property type="match status" value="1"/>
</dbReference>
<keyword evidence="11" id="KW-1185">Reference proteome</keyword>
<evidence type="ECO:0000256" key="4">
    <source>
        <dbReference type="ARBA" id="ARBA00022946"/>
    </source>
</evidence>
<dbReference type="FunFam" id="3.40.50.11260:FF:000005">
    <property type="entry name" value="Heat shock protein 90"/>
    <property type="match status" value="1"/>
</dbReference>
<evidence type="ECO:0000256" key="1">
    <source>
        <dbReference type="ARBA" id="ARBA00008239"/>
    </source>
</evidence>
<dbReference type="PANTHER" id="PTHR11528">
    <property type="entry name" value="HEAT SHOCK PROTEIN 90 FAMILY MEMBER"/>
    <property type="match status" value="1"/>
</dbReference>
<accession>A0A9D4ZIB8</accession>
<dbReference type="InterPro" id="IPR020575">
    <property type="entry name" value="Hsp90_N"/>
</dbReference>
<dbReference type="FunFam" id="3.30.565.10:FF:000024">
    <property type="entry name" value="heat shock protein 90-5, chloroplastic"/>
    <property type="match status" value="1"/>
</dbReference>
<keyword evidence="3 7" id="KW-0067">ATP-binding</keyword>
<dbReference type="InterPro" id="IPR037196">
    <property type="entry name" value="HSP90_C"/>
</dbReference>
<sequence>MAAVGVTSIAVSGRSLSDKTTKASVCQAAQGLQTSRALRLCKTRIPRTVFLGQSLQQTRYISTGYSVKSLSHSSASFRCEAAVAEVEEAEIPAEKLEYQAEVSRLLDLIVHSLYSHKEVFLRELVSNASDALDKLRFLSVTDDSVLKDCPELEIRIKPDPANGTVTIMDTGVGMTKQDLIDSLGTIAQSGTAKFVKALKDNKEALGDNNLIGQFGVGFYSAFLVAEKVVVSTKSPKSDRQFVWEGEADSSSYIIREEVDPEKLLPRGTSITLYLKPDEAFEYSDPVRIKELVKSYSQFISFPIHVWMEKTRTVPDSSDSTDTDDTSTESKEQEMKTKTEKYHEWELVNETKPIWMRIPKEVEKNEYDAFYKSTFNEYLDPLAYTHFTTEGEVEFRSLLYIPGMAPFNAEELYTANNKNIRLYVKRVFISADFDGELLPRYLGFVKGVVDSNDLPLNVSREILQESRIVRIMKKRLVRKIFDMCQEIADREDKEAYKSFWTNFGRSIKLGCIEDSANHKRLTPLLRFFTSRHEDSLVSLKTYVEDMKPEQNAIYYFAADSIKSAKSAPFLEALLKKDYEVLFLIEPIDEVAITNLQEYEGKKFVDISKEDLDLGGDDEVEEREKEKEYQLLCDWMKQILGEKVAKVQVSKRISSSPCVLVSGKFGWSANMERIMKAQTLGDESTMDFMRGRRVLEINPDHPIMKDLNVACKDTPRSSKVQDIVNMLHETALMASGFFPENPAEYGGKVFEVLGLAMAGAKGDSSPEQEESSDTNTEAVQDVEVVEPSEVQVESDPWN</sequence>
<feature type="binding site" evidence="7">
    <location>
        <position position="459"/>
    </location>
    <ligand>
        <name>ATP</name>
        <dbReference type="ChEBI" id="CHEBI:30616"/>
    </ligand>
</feature>
<dbReference type="PRINTS" id="PR00775">
    <property type="entry name" value="HEATSHOCK90"/>
</dbReference>
<dbReference type="SMART" id="SM00387">
    <property type="entry name" value="HATPase_c"/>
    <property type="match status" value="1"/>
</dbReference>
<evidence type="ECO:0000313" key="10">
    <source>
        <dbReference type="EMBL" id="KAI5076688.1"/>
    </source>
</evidence>
<evidence type="ECO:0000259" key="9">
    <source>
        <dbReference type="SMART" id="SM00387"/>
    </source>
</evidence>
<gene>
    <name evidence="10" type="ORF">GOP47_0008753</name>
</gene>
<evidence type="ECO:0000256" key="3">
    <source>
        <dbReference type="ARBA" id="ARBA00022840"/>
    </source>
</evidence>
<dbReference type="OrthoDB" id="28737at2759"/>
<feature type="binding site" evidence="7">
    <location>
        <position position="268"/>
    </location>
    <ligand>
        <name>ATP</name>
        <dbReference type="ChEBI" id="CHEBI:30616"/>
    </ligand>
</feature>
<evidence type="ECO:0000313" key="11">
    <source>
        <dbReference type="Proteomes" id="UP000886520"/>
    </source>
</evidence>
<feature type="binding site" evidence="7">
    <location>
        <position position="174"/>
    </location>
    <ligand>
        <name>ATP</name>
        <dbReference type="ChEBI" id="CHEBI:30616"/>
    </ligand>
</feature>
<name>A0A9D4ZIB8_ADICA</name>
<keyword evidence="6" id="KW-0143">Chaperone</keyword>
<feature type="binding site" evidence="7">
    <location>
        <begin position="189"/>
        <end position="190"/>
    </location>
    <ligand>
        <name>ATP</name>
        <dbReference type="ChEBI" id="CHEBI:30616"/>
    </ligand>
</feature>
<organism evidence="10 11">
    <name type="scientific">Adiantum capillus-veneris</name>
    <name type="common">Maidenhair fern</name>
    <dbReference type="NCBI Taxonomy" id="13818"/>
    <lineage>
        <taxon>Eukaryota</taxon>
        <taxon>Viridiplantae</taxon>
        <taxon>Streptophyta</taxon>
        <taxon>Embryophyta</taxon>
        <taxon>Tracheophyta</taxon>
        <taxon>Polypodiopsida</taxon>
        <taxon>Polypodiidae</taxon>
        <taxon>Polypodiales</taxon>
        <taxon>Pteridineae</taxon>
        <taxon>Pteridaceae</taxon>
        <taxon>Vittarioideae</taxon>
        <taxon>Adiantum</taxon>
    </lineage>
</organism>
<feature type="region of interest" description="Disordered" evidence="8">
    <location>
        <begin position="312"/>
        <end position="335"/>
    </location>
</feature>
<dbReference type="SUPFAM" id="SSF54211">
    <property type="entry name" value="Ribosomal protein S5 domain 2-like"/>
    <property type="match status" value="1"/>
</dbReference>
<dbReference type="Pfam" id="PF13589">
    <property type="entry name" value="HATPase_c_3"/>
    <property type="match status" value="1"/>
</dbReference>
<dbReference type="SUPFAM" id="SSF110942">
    <property type="entry name" value="HSP90 C-terminal domain"/>
    <property type="match status" value="1"/>
</dbReference>
<dbReference type="NCBIfam" id="NF003555">
    <property type="entry name" value="PRK05218.1"/>
    <property type="match status" value="1"/>
</dbReference>
<comment type="caution">
    <text evidence="10">The sequence shown here is derived from an EMBL/GenBank/DDBJ whole genome shotgun (WGS) entry which is preliminary data.</text>
</comment>
<dbReference type="InterPro" id="IPR003594">
    <property type="entry name" value="HATPase_dom"/>
</dbReference>
<dbReference type="GO" id="GO:0005524">
    <property type="term" value="F:ATP binding"/>
    <property type="evidence" value="ECO:0007669"/>
    <property type="project" value="UniProtKB-KW"/>
</dbReference>
<feature type="domain" description="Histidine kinase/HSP90-like ATPase" evidence="9">
    <location>
        <begin position="116"/>
        <end position="278"/>
    </location>
</feature>
<dbReference type="GO" id="GO:0140662">
    <property type="term" value="F:ATP-dependent protein folding chaperone"/>
    <property type="evidence" value="ECO:0007669"/>
    <property type="project" value="InterPro"/>
</dbReference>
<proteinExistence type="inferred from homology"/>
<feature type="binding site" evidence="7">
    <location>
        <begin position="213"/>
        <end position="218"/>
    </location>
    <ligand>
        <name>ATP</name>
        <dbReference type="ChEBI" id="CHEBI:30616"/>
    </ligand>
</feature>
<feature type="binding site" evidence="7">
    <location>
        <position position="169"/>
    </location>
    <ligand>
        <name>ATP</name>
        <dbReference type="ChEBI" id="CHEBI:30616"/>
    </ligand>
</feature>
<dbReference type="PROSITE" id="PS00298">
    <property type="entry name" value="HSP90"/>
    <property type="match status" value="1"/>
</dbReference>
<feature type="binding site" evidence="7">
    <location>
        <position position="123"/>
    </location>
    <ligand>
        <name>ATP</name>
        <dbReference type="ChEBI" id="CHEBI:30616"/>
    </ligand>
</feature>
<evidence type="ECO:0000256" key="8">
    <source>
        <dbReference type="SAM" id="MobiDB-lite"/>
    </source>
</evidence>